<evidence type="ECO:0000313" key="6">
    <source>
        <dbReference type="EMBL" id="KIO28358.1"/>
    </source>
</evidence>
<dbReference type="PANTHER" id="PTHR30457:SF0">
    <property type="entry name" value="PHOSPHATASE, PUTATIVE (AFU_ORTHOLOGUE AFUA_4G01070)-RELATED"/>
    <property type="match status" value="1"/>
</dbReference>
<organism evidence="6 7">
    <name type="scientific">Tulasnella calospora MUT 4182</name>
    <dbReference type="NCBI Taxonomy" id="1051891"/>
    <lineage>
        <taxon>Eukaryota</taxon>
        <taxon>Fungi</taxon>
        <taxon>Dikarya</taxon>
        <taxon>Basidiomycota</taxon>
        <taxon>Agaricomycotina</taxon>
        <taxon>Agaricomycetes</taxon>
        <taxon>Cantharellales</taxon>
        <taxon>Tulasnellaceae</taxon>
        <taxon>Tulasnella</taxon>
    </lineage>
</organism>
<reference evidence="7" key="2">
    <citation type="submission" date="2015-01" db="EMBL/GenBank/DDBJ databases">
        <title>Evolutionary Origins and Diversification of the Mycorrhizal Mutualists.</title>
        <authorList>
            <consortium name="DOE Joint Genome Institute"/>
            <consortium name="Mycorrhizal Genomics Consortium"/>
            <person name="Kohler A."/>
            <person name="Kuo A."/>
            <person name="Nagy L.G."/>
            <person name="Floudas D."/>
            <person name="Copeland A."/>
            <person name="Barry K.W."/>
            <person name="Cichocki N."/>
            <person name="Veneault-Fourrey C."/>
            <person name="LaButti K."/>
            <person name="Lindquist E.A."/>
            <person name="Lipzen A."/>
            <person name="Lundell T."/>
            <person name="Morin E."/>
            <person name="Murat C."/>
            <person name="Riley R."/>
            <person name="Ohm R."/>
            <person name="Sun H."/>
            <person name="Tunlid A."/>
            <person name="Henrissat B."/>
            <person name="Grigoriev I.V."/>
            <person name="Hibbett D.S."/>
            <person name="Martin F."/>
        </authorList>
    </citation>
    <scope>NUCLEOTIDE SEQUENCE [LARGE SCALE GENOMIC DNA]</scope>
    <source>
        <strain evidence="7">MUT 4182</strain>
    </source>
</reference>
<feature type="signal peptide" evidence="4">
    <location>
        <begin position="1"/>
        <end position="22"/>
    </location>
</feature>
<dbReference type="GO" id="GO:0046872">
    <property type="term" value="F:metal ion binding"/>
    <property type="evidence" value="ECO:0007669"/>
    <property type="project" value="UniProtKB-KW"/>
</dbReference>
<gene>
    <name evidence="6" type="ORF">M407DRAFT_71903</name>
</gene>
<sequence>MSPSLFCKLALGALAVPSAVFAIPAPATFDRQVPGETTSVNTRAGPIKILIGNDDGWAEGNIRQLYADAQQAGHDVVLSAGAKNGSGSSSLNIAFGKVSGAEYGTIPDGAPQAGFNQTDPRLNYFNGTPVAAIDNGFNVLTKKFWGGAKPDLVLSGPNVGSNLGAITLFSGTVGVANYAVKHQSVPAIAFSGGDETRIPYTALQPGDVSHVYSQLAMTITNQVISSTPFLPAGVSLNVNFPKTSANCAKAEDFKFVFTTIYPLVPTIGCTESVRTPTEADVIASNACLVSISAMGSHKLDVDTAKQTTVFNKLSPILSCADVKDHILSSILPLGTVLGRRHDLEDGVAGTVEGIVDTL</sequence>
<dbReference type="STRING" id="1051891.A0A0C3L3S2"/>
<dbReference type="GO" id="GO:0008252">
    <property type="term" value="F:nucleotidase activity"/>
    <property type="evidence" value="ECO:0007669"/>
    <property type="project" value="InterPro"/>
</dbReference>
<dbReference type="InterPro" id="IPR002828">
    <property type="entry name" value="SurE-like_Pase/nucleotidase"/>
</dbReference>
<proteinExistence type="inferred from homology"/>
<dbReference type="OrthoDB" id="4018688at2759"/>
<reference evidence="6 7" key="1">
    <citation type="submission" date="2014-04" db="EMBL/GenBank/DDBJ databases">
        <authorList>
            <consortium name="DOE Joint Genome Institute"/>
            <person name="Kuo A."/>
            <person name="Girlanda M."/>
            <person name="Perotto S."/>
            <person name="Kohler A."/>
            <person name="Nagy L.G."/>
            <person name="Floudas D."/>
            <person name="Copeland A."/>
            <person name="Barry K.W."/>
            <person name="Cichocki N."/>
            <person name="Veneault-Fourrey C."/>
            <person name="LaButti K."/>
            <person name="Lindquist E.A."/>
            <person name="Lipzen A."/>
            <person name="Lundell T."/>
            <person name="Morin E."/>
            <person name="Murat C."/>
            <person name="Sun H."/>
            <person name="Tunlid A."/>
            <person name="Henrissat B."/>
            <person name="Grigoriev I.V."/>
            <person name="Hibbett D.S."/>
            <person name="Martin F."/>
            <person name="Nordberg H.P."/>
            <person name="Cantor M.N."/>
            <person name="Hua S.X."/>
        </authorList>
    </citation>
    <scope>NUCLEOTIDE SEQUENCE [LARGE SCALE GENOMIC DNA]</scope>
    <source>
        <strain evidence="6 7">MUT 4182</strain>
    </source>
</reference>
<keyword evidence="3" id="KW-0378">Hydrolase</keyword>
<dbReference type="Proteomes" id="UP000054248">
    <property type="component" value="Unassembled WGS sequence"/>
</dbReference>
<dbReference type="Pfam" id="PF01975">
    <property type="entry name" value="SurE"/>
    <property type="match status" value="1"/>
</dbReference>
<keyword evidence="4" id="KW-0732">Signal</keyword>
<dbReference type="Gene3D" id="3.40.1210.10">
    <property type="entry name" value="Survival protein SurE-like phosphatase/nucleotidase"/>
    <property type="match status" value="1"/>
</dbReference>
<name>A0A0C3L3S2_9AGAM</name>
<dbReference type="EMBL" id="KN822995">
    <property type="protein sequence ID" value="KIO28358.1"/>
    <property type="molecule type" value="Genomic_DNA"/>
</dbReference>
<evidence type="ECO:0000256" key="3">
    <source>
        <dbReference type="ARBA" id="ARBA00022801"/>
    </source>
</evidence>
<dbReference type="InterPro" id="IPR036523">
    <property type="entry name" value="SurE-like_sf"/>
</dbReference>
<evidence type="ECO:0000256" key="4">
    <source>
        <dbReference type="SAM" id="SignalP"/>
    </source>
</evidence>
<accession>A0A0C3L3S2</accession>
<evidence type="ECO:0000256" key="1">
    <source>
        <dbReference type="ARBA" id="ARBA00011062"/>
    </source>
</evidence>
<dbReference type="InterPro" id="IPR030048">
    <property type="entry name" value="SurE"/>
</dbReference>
<evidence type="ECO:0000313" key="7">
    <source>
        <dbReference type="Proteomes" id="UP000054248"/>
    </source>
</evidence>
<keyword evidence="7" id="KW-1185">Reference proteome</keyword>
<feature type="domain" description="Survival protein SurE-like phosphatase/nucleotidase" evidence="5">
    <location>
        <begin position="49"/>
        <end position="247"/>
    </location>
</feature>
<evidence type="ECO:0000256" key="2">
    <source>
        <dbReference type="ARBA" id="ARBA00022723"/>
    </source>
</evidence>
<dbReference type="PANTHER" id="PTHR30457">
    <property type="entry name" value="5'-NUCLEOTIDASE SURE"/>
    <property type="match status" value="1"/>
</dbReference>
<comment type="similarity">
    <text evidence="1">Belongs to the SurE nucleotidase family.</text>
</comment>
<dbReference type="AlphaFoldDB" id="A0A0C3L3S2"/>
<dbReference type="SUPFAM" id="SSF64167">
    <property type="entry name" value="SurE-like"/>
    <property type="match status" value="1"/>
</dbReference>
<feature type="chain" id="PRO_5002175703" description="Survival protein SurE-like phosphatase/nucleotidase domain-containing protein" evidence="4">
    <location>
        <begin position="23"/>
        <end position="358"/>
    </location>
</feature>
<dbReference type="HOGENOM" id="CLU_045192_0_1_1"/>
<evidence type="ECO:0000259" key="5">
    <source>
        <dbReference type="Pfam" id="PF01975"/>
    </source>
</evidence>
<keyword evidence="2" id="KW-0479">Metal-binding</keyword>
<protein>
    <recommendedName>
        <fullName evidence="5">Survival protein SurE-like phosphatase/nucleotidase domain-containing protein</fullName>
    </recommendedName>
</protein>